<evidence type="ECO:0000313" key="1">
    <source>
        <dbReference type="EnsemblMetazoa" id="GPPI032697-PA"/>
    </source>
</evidence>
<evidence type="ECO:0000313" key="2">
    <source>
        <dbReference type="Proteomes" id="UP000092460"/>
    </source>
</evidence>
<reference evidence="1" key="2">
    <citation type="submission" date="2020-05" db="UniProtKB">
        <authorList>
            <consortium name="EnsemblMetazoa"/>
        </authorList>
    </citation>
    <scope>IDENTIFICATION</scope>
    <source>
        <strain evidence="1">IAEA</strain>
    </source>
</reference>
<dbReference type="VEuPathDB" id="VectorBase:GPPI032697"/>
<dbReference type="Proteomes" id="UP000092460">
    <property type="component" value="Unassembled WGS sequence"/>
</dbReference>
<dbReference type="EMBL" id="JXJN01015794">
    <property type="status" value="NOT_ANNOTATED_CDS"/>
    <property type="molecule type" value="Genomic_DNA"/>
</dbReference>
<proteinExistence type="predicted"/>
<dbReference type="EnsemblMetazoa" id="GPPI032697-RA">
    <property type="protein sequence ID" value="GPPI032697-PA"/>
    <property type="gene ID" value="GPPI032697"/>
</dbReference>
<organism evidence="1 2">
    <name type="scientific">Glossina palpalis gambiensis</name>
    <dbReference type="NCBI Taxonomy" id="67801"/>
    <lineage>
        <taxon>Eukaryota</taxon>
        <taxon>Metazoa</taxon>
        <taxon>Ecdysozoa</taxon>
        <taxon>Arthropoda</taxon>
        <taxon>Hexapoda</taxon>
        <taxon>Insecta</taxon>
        <taxon>Pterygota</taxon>
        <taxon>Neoptera</taxon>
        <taxon>Endopterygota</taxon>
        <taxon>Diptera</taxon>
        <taxon>Brachycera</taxon>
        <taxon>Muscomorpha</taxon>
        <taxon>Hippoboscoidea</taxon>
        <taxon>Glossinidae</taxon>
        <taxon>Glossina</taxon>
    </lineage>
</organism>
<sequence>MAPGFYRNILAPGNNSCEIIQLAGLIGGAQRVFPTAVDTRPVIKIVCGWGSTSPAIESHLPSSSGLGS</sequence>
<reference evidence="2" key="1">
    <citation type="submission" date="2015-01" db="EMBL/GenBank/DDBJ databases">
        <authorList>
            <person name="Aksoy S."/>
            <person name="Warren W."/>
            <person name="Wilson R.K."/>
        </authorList>
    </citation>
    <scope>NUCLEOTIDE SEQUENCE [LARGE SCALE GENOMIC DNA]</scope>
    <source>
        <strain evidence="2">IAEA</strain>
    </source>
</reference>
<accession>A0A1B0BK50</accession>
<keyword evidence="2" id="KW-1185">Reference proteome</keyword>
<dbReference type="AlphaFoldDB" id="A0A1B0BK50"/>
<name>A0A1B0BK50_9MUSC</name>
<protein>
    <submittedName>
        <fullName evidence="1">Uncharacterized protein</fullName>
    </submittedName>
</protein>